<dbReference type="EC" id="1.17.1.8" evidence="10 13"/>
<protein>
    <recommendedName>
        <fullName evidence="10 13">4-hydroxy-tetrahydrodipicolinate reductase</fullName>
        <shortName evidence="13">HTPA reductase</shortName>
        <ecNumber evidence="10 13">1.17.1.8</ecNumber>
    </recommendedName>
</protein>
<evidence type="ECO:0000256" key="3">
    <source>
        <dbReference type="ARBA" id="ARBA00022605"/>
    </source>
</evidence>
<keyword evidence="6 13" id="KW-0560">Oxidoreductase</keyword>
<feature type="binding site" evidence="13">
    <location>
        <begin position="12"/>
        <end position="17"/>
    </location>
    <ligand>
        <name>NAD(+)</name>
        <dbReference type="ChEBI" id="CHEBI:57540"/>
    </ligand>
</feature>
<keyword evidence="7 13" id="KW-0520">NAD</keyword>
<evidence type="ECO:0000256" key="10">
    <source>
        <dbReference type="ARBA" id="ARBA00038983"/>
    </source>
</evidence>
<dbReference type="EMBL" id="CP024955">
    <property type="protein sequence ID" value="ATY84865.1"/>
    <property type="molecule type" value="Genomic_DNA"/>
</dbReference>
<dbReference type="PANTHER" id="PTHR20836">
    <property type="entry name" value="DIHYDRODIPICOLINATE REDUCTASE"/>
    <property type="match status" value="1"/>
</dbReference>
<evidence type="ECO:0000313" key="18">
    <source>
        <dbReference type="Proteomes" id="UP000231932"/>
    </source>
</evidence>
<comment type="function">
    <text evidence="13">Catalyzes the conversion of 4-hydroxy-tetrahydrodipicolinate (HTPA) to tetrahydrodipicolinate.</text>
</comment>
<comment type="catalytic activity">
    <reaction evidence="12 13">
        <text>(S)-2,3,4,5-tetrahydrodipicolinate + NAD(+) + H2O = (2S,4S)-4-hydroxy-2,3,4,5-tetrahydrodipicolinate + NADH + H(+)</text>
        <dbReference type="Rhea" id="RHEA:35323"/>
        <dbReference type="ChEBI" id="CHEBI:15377"/>
        <dbReference type="ChEBI" id="CHEBI:15378"/>
        <dbReference type="ChEBI" id="CHEBI:16845"/>
        <dbReference type="ChEBI" id="CHEBI:57540"/>
        <dbReference type="ChEBI" id="CHEBI:57945"/>
        <dbReference type="ChEBI" id="CHEBI:67139"/>
        <dbReference type="EC" id="1.17.1.8"/>
    </reaction>
</comment>
<dbReference type="OrthoDB" id="9790352at2"/>
<dbReference type="Gene3D" id="3.30.360.10">
    <property type="entry name" value="Dihydrodipicolinate Reductase, domain 2"/>
    <property type="match status" value="1"/>
</dbReference>
<dbReference type="GO" id="GO:0019877">
    <property type="term" value="P:diaminopimelate biosynthetic process"/>
    <property type="evidence" value="ECO:0007669"/>
    <property type="project" value="UniProtKB-UniRule"/>
</dbReference>
<dbReference type="AlphaFoldDB" id="A0A2K8N702"/>
<dbReference type="KEGG" id="kyr:CVV65_07970"/>
<proteinExistence type="inferred from homology"/>
<evidence type="ECO:0000256" key="8">
    <source>
        <dbReference type="ARBA" id="ARBA00023154"/>
    </source>
</evidence>
<keyword evidence="4 13" id="KW-0521">NADP</keyword>
<evidence type="ECO:0000256" key="5">
    <source>
        <dbReference type="ARBA" id="ARBA00022915"/>
    </source>
</evidence>
<dbReference type="InterPro" id="IPR022664">
    <property type="entry name" value="DapB_N_CS"/>
</dbReference>
<dbReference type="FunFam" id="3.30.360.10:FF:000009">
    <property type="entry name" value="4-hydroxy-tetrahydrodipicolinate reductase"/>
    <property type="match status" value="1"/>
</dbReference>
<evidence type="ECO:0000256" key="2">
    <source>
        <dbReference type="ARBA" id="ARBA00022490"/>
    </source>
</evidence>
<keyword evidence="8 13" id="KW-0457">Lysine biosynthesis</keyword>
<evidence type="ECO:0000256" key="7">
    <source>
        <dbReference type="ARBA" id="ARBA00023027"/>
    </source>
</evidence>
<comment type="pathway">
    <text evidence="9 13">Amino-acid biosynthesis; L-lysine biosynthesis via DAP pathway; (S)-tetrahydrodipicolinate from L-aspartate: step 4/4.</text>
</comment>
<keyword evidence="5 13" id="KW-0220">Diaminopimelate biosynthesis</keyword>
<dbReference type="UniPathway" id="UPA00034">
    <property type="reaction ID" value="UER00018"/>
</dbReference>
<dbReference type="NCBIfam" id="TIGR00036">
    <property type="entry name" value="dapB"/>
    <property type="match status" value="1"/>
</dbReference>
<dbReference type="Proteomes" id="UP000502196">
    <property type="component" value="Chromosome"/>
</dbReference>
<feature type="binding site" evidence="13">
    <location>
        <begin position="126"/>
        <end position="129"/>
    </location>
    <ligand>
        <name>NAD(+)</name>
        <dbReference type="ChEBI" id="CHEBI:57540"/>
    </ligand>
</feature>
<name>A0A2K8N702_9BACL</name>
<evidence type="ECO:0000256" key="9">
    <source>
        <dbReference type="ARBA" id="ARBA00037922"/>
    </source>
</evidence>
<evidence type="ECO:0000256" key="6">
    <source>
        <dbReference type="ARBA" id="ARBA00023002"/>
    </source>
</evidence>
<dbReference type="EMBL" id="LR792683">
    <property type="protein sequence ID" value="CAB3393046.1"/>
    <property type="molecule type" value="Genomic_DNA"/>
</dbReference>
<evidence type="ECO:0000259" key="15">
    <source>
        <dbReference type="Pfam" id="PF05173"/>
    </source>
</evidence>
<organism evidence="16 18">
    <name type="scientific">Kyrpidia spormannii</name>
    <dbReference type="NCBI Taxonomy" id="2055160"/>
    <lineage>
        <taxon>Bacteria</taxon>
        <taxon>Bacillati</taxon>
        <taxon>Bacillota</taxon>
        <taxon>Bacilli</taxon>
        <taxon>Bacillales</taxon>
        <taxon>Alicyclobacillaceae</taxon>
        <taxon>Kyrpidia</taxon>
    </lineage>
</organism>
<dbReference type="GO" id="GO:0016726">
    <property type="term" value="F:oxidoreductase activity, acting on CH or CH2 groups, NAD or NADP as acceptor"/>
    <property type="evidence" value="ECO:0007669"/>
    <property type="project" value="UniProtKB-UniRule"/>
</dbReference>
<gene>
    <name evidence="13 17" type="primary">dapB</name>
    <name evidence="17" type="ORF">COOX1_1714</name>
    <name evidence="16" type="ORF">CVV65_07970</name>
</gene>
<feature type="domain" description="Dihydrodipicolinate reductase C-terminal" evidence="15">
    <location>
        <begin position="132"/>
        <end position="266"/>
    </location>
</feature>
<comment type="catalytic activity">
    <reaction evidence="11 13">
        <text>(S)-2,3,4,5-tetrahydrodipicolinate + NADP(+) + H2O = (2S,4S)-4-hydroxy-2,3,4,5-tetrahydrodipicolinate + NADPH + H(+)</text>
        <dbReference type="Rhea" id="RHEA:35331"/>
        <dbReference type="ChEBI" id="CHEBI:15377"/>
        <dbReference type="ChEBI" id="CHEBI:15378"/>
        <dbReference type="ChEBI" id="CHEBI:16845"/>
        <dbReference type="ChEBI" id="CHEBI:57783"/>
        <dbReference type="ChEBI" id="CHEBI:58349"/>
        <dbReference type="ChEBI" id="CHEBI:67139"/>
        <dbReference type="EC" id="1.17.1.8"/>
    </reaction>
</comment>
<dbReference type="Proteomes" id="UP000231932">
    <property type="component" value="Chromosome"/>
</dbReference>
<feature type="domain" description="Dihydrodipicolinate reductase N-terminal" evidence="14">
    <location>
        <begin position="6"/>
        <end position="129"/>
    </location>
</feature>
<sequence length="267" mass="28334">MTEGEIRVVVSGATGKMGREVIRTMVAETGLRLVGAVASRAREDAGVAAGMEPLGIPVSANLRETLVSAEPDVLVDFTTPDAVERHVQEALELGVRPVVGTSGVTREQVQRWDGLCRERGVGGIVAPNFAVGAVLMMRFVREAARYLHHVEIIEMHHDGKLDAPSGTAVKTAEELVEAGLDLSSGRPDERELFPGARGAAIGGVRVHSVRLPGLVAHQEVILGGPGQILTVRHDSLDRVSFMPGVVLAVRGVMGYVGMMYGLEQLLG</sequence>
<evidence type="ECO:0000256" key="4">
    <source>
        <dbReference type="ARBA" id="ARBA00022857"/>
    </source>
</evidence>
<dbReference type="GO" id="GO:0051287">
    <property type="term" value="F:NAD binding"/>
    <property type="evidence" value="ECO:0007669"/>
    <property type="project" value="UniProtKB-UniRule"/>
</dbReference>
<dbReference type="InterPro" id="IPR036291">
    <property type="entry name" value="NAD(P)-bd_dom_sf"/>
</dbReference>
<dbReference type="RefSeq" id="WP_100667671.1">
    <property type="nucleotide sequence ID" value="NZ_CP024955.1"/>
</dbReference>
<comment type="caution">
    <text evidence="13">Was originally thought to be a dihydrodipicolinate reductase (DHDPR), catalyzing the conversion of dihydrodipicolinate to tetrahydrodipicolinate. However, it was shown in E.coli that the substrate of the enzymatic reaction is not dihydrodipicolinate (DHDP) but in fact (2S,4S)-4-hydroxy-2,3,4,5-tetrahydrodipicolinic acid (HTPA), the product released by the DapA-catalyzed reaction.</text>
</comment>
<comment type="caution">
    <text evidence="13">Lacks conserved residue(s) required for the propagation of feature annotation.</text>
</comment>
<dbReference type="PIRSF" id="PIRSF000161">
    <property type="entry name" value="DHPR"/>
    <property type="match status" value="1"/>
</dbReference>
<feature type="binding site" evidence="13">
    <location>
        <position position="157"/>
    </location>
    <ligand>
        <name>(S)-2,3,4,5-tetrahydrodipicolinate</name>
        <dbReference type="ChEBI" id="CHEBI:16845"/>
    </ligand>
</feature>
<dbReference type="PROSITE" id="PS01298">
    <property type="entry name" value="DAPB"/>
    <property type="match status" value="1"/>
</dbReference>
<reference evidence="17 19" key="3">
    <citation type="submission" date="2020-04" db="EMBL/GenBank/DDBJ databases">
        <authorList>
            <person name="Hogendoorn C."/>
        </authorList>
    </citation>
    <scope>NUCLEOTIDE SEQUENCE [LARGE SCALE GENOMIC DNA]</scope>
    <source>
        <strain evidence="17">COOX1</strain>
    </source>
</reference>
<dbReference type="SUPFAM" id="SSF51735">
    <property type="entry name" value="NAD(P)-binding Rossmann-fold domains"/>
    <property type="match status" value="1"/>
</dbReference>
<evidence type="ECO:0000313" key="17">
    <source>
        <dbReference type="EMBL" id="CAB3393046.1"/>
    </source>
</evidence>
<dbReference type="Pfam" id="PF05173">
    <property type="entry name" value="DapB_C"/>
    <property type="match status" value="1"/>
</dbReference>
<dbReference type="GO" id="GO:0009089">
    <property type="term" value="P:lysine biosynthetic process via diaminopimelate"/>
    <property type="evidence" value="ECO:0007669"/>
    <property type="project" value="UniProtKB-UniRule"/>
</dbReference>
<evidence type="ECO:0000259" key="14">
    <source>
        <dbReference type="Pfam" id="PF01113"/>
    </source>
</evidence>
<dbReference type="Pfam" id="PF01113">
    <property type="entry name" value="DapB_N"/>
    <property type="match status" value="1"/>
</dbReference>
<feature type="active site" description="Proton donor/acceptor" evidence="13">
    <location>
        <position position="156"/>
    </location>
</feature>
<dbReference type="GO" id="GO:0050661">
    <property type="term" value="F:NADP binding"/>
    <property type="evidence" value="ECO:0007669"/>
    <property type="project" value="UniProtKB-UniRule"/>
</dbReference>
<dbReference type="InterPro" id="IPR000846">
    <property type="entry name" value="DapB_N"/>
</dbReference>
<dbReference type="PANTHER" id="PTHR20836:SF0">
    <property type="entry name" value="4-HYDROXY-TETRAHYDRODIPICOLINATE REDUCTASE 1, CHLOROPLASTIC-RELATED"/>
    <property type="match status" value="1"/>
</dbReference>
<feature type="binding site" evidence="13">
    <location>
        <position position="40"/>
    </location>
    <ligand>
        <name>NADP(+)</name>
        <dbReference type="ChEBI" id="CHEBI:58349"/>
    </ligand>
</feature>
<evidence type="ECO:0000256" key="13">
    <source>
        <dbReference type="HAMAP-Rule" id="MF_00102"/>
    </source>
</evidence>
<keyword evidence="18" id="KW-1185">Reference proteome</keyword>
<evidence type="ECO:0000256" key="12">
    <source>
        <dbReference type="ARBA" id="ARBA00049396"/>
    </source>
</evidence>
<evidence type="ECO:0000313" key="16">
    <source>
        <dbReference type="EMBL" id="ATY84865.1"/>
    </source>
</evidence>
<evidence type="ECO:0000256" key="1">
    <source>
        <dbReference type="ARBA" id="ARBA00006642"/>
    </source>
</evidence>
<evidence type="ECO:0000313" key="19">
    <source>
        <dbReference type="Proteomes" id="UP000502196"/>
    </source>
</evidence>
<reference evidence="16" key="2">
    <citation type="journal article" date="2018" name="Genome Announc.">
        <title>Complete Genome Sequence of Kyrpidia sp. Strain EA-1, a Thermophilic Knallgas Bacterium, Isolated from the Azores.</title>
        <authorList>
            <person name="Reiner J.E."/>
            <person name="Lapp C.J."/>
            <person name="Bunk B."/>
            <person name="Sproer C."/>
            <person name="Overmann J."/>
            <person name="Gescher J."/>
        </authorList>
    </citation>
    <scope>NUCLEOTIDE SEQUENCE</scope>
    <source>
        <strain evidence="16">EA-1</strain>
    </source>
</reference>
<accession>A0A2K8N702</accession>
<comment type="subcellular location">
    <subcellularLocation>
        <location evidence="13">Cytoplasm</location>
    </subcellularLocation>
</comment>
<dbReference type="CDD" id="cd02274">
    <property type="entry name" value="DHDPR_N"/>
    <property type="match status" value="1"/>
</dbReference>
<reference evidence="18" key="1">
    <citation type="submission" date="2017-11" db="EMBL/GenBank/DDBJ databases">
        <title>Complete Genome Sequence of Kyrpidia sp. Strain EA-1, a thermophilic, hydrogen-oxidizing Bacterium, isolated from the Azores.</title>
        <authorList>
            <person name="Reiner J.E."/>
            <person name="Lapp C.J."/>
            <person name="Bunk B."/>
            <person name="Gescher J."/>
        </authorList>
    </citation>
    <scope>NUCLEOTIDE SEQUENCE [LARGE SCALE GENOMIC DNA]</scope>
    <source>
        <strain evidence="18">EA-1</strain>
    </source>
</reference>
<feature type="binding site" evidence="13">
    <location>
        <begin position="166"/>
        <end position="167"/>
    </location>
    <ligand>
        <name>(S)-2,3,4,5-tetrahydrodipicolinate</name>
        <dbReference type="ChEBI" id="CHEBI:16845"/>
    </ligand>
</feature>
<comment type="similarity">
    <text evidence="1 13">Belongs to the DapB family.</text>
</comment>
<comment type="subunit">
    <text evidence="13">Homotetramer.</text>
</comment>
<dbReference type="GO" id="GO:0005829">
    <property type="term" value="C:cytosol"/>
    <property type="evidence" value="ECO:0007669"/>
    <property type="project" value="TreeGrafter"/>
</dbReference>
<dbReference type="InterPro" id="IPR023940">
    <property type="entry name" value="DHDPR_bac"/>
</dbReference>
<dbReference type="InterPro" id="IPR022663">
    <property type="entry name" value="DapB_C"/>
</dbReference>
<feature type="binding site" evidence="13">
    <location>
        <begin position="100"/>
        <end position="102"/>
    </location>
    <ligand>
        <name>NAD(+)</name>
        <dbReference type="ChEBI" id="CHEBI:57540"/>
    </ligand>
</feature>
<evidence type="ECO:0000256" key="11">
    <source>
        <dbReference type="ARBA" id="ARBA00049080"/>
    </source>
</evidence>
<keyword evidence="3 13" id="KW-0028">Amino-acid biosynthesis</keyword>
<dbReference type="SUPFAM" id="SSF55347">
    <property type="entry name" value="Glyceraldehyde-3-phosphate dehydrogenase-like, C-terminal domain"/>
    <property type="match status" value="1"/>
</dbReference>
<dbReference type="Gene3D" id="3.40.50.720">
    <property type="entry name" value="NAD(P)-binding Rossmann-like Domain"/>
    <property type="match status" value="1"/>
</dbReference>
<dbReference type="HAMAP" id="MF_00102">
    <property type="entry name" value="DapB"/>
    <property type="match status" value="1"/>
</dbReference>
<feature type="active site" description="Proton donor" evidence="13">
    <location>
        <position position="160"/>
    </location>
</feature>
<keyword evidence="2 13" id="KW-0963">Cytoplasm</keyword>
<dbReference type="GO" id="GO:0008839">
    <property type="term" value="F:4-hydroxy-tetrahydrodipicolinate reductase"/>
    <property type="evidence" value="ECO:0007669"/>
    <property type="project" value="UniProtKB-UniRule"/>
</dbReference>